<reference evidence="1" key="1">
    <citation type="submission" date="2021-06" db="EMBL/GenBank/DDBJ databases">
        <authorList>
            <person name="Kallberg Y."/>
            <person name="Tangrot J."/>
            <person name="Rosling A."/>
        </authorList>
    </citation>
    <scope>NUCLEOTIDE SEQUENCE</scope>
    <source>
        <strain evidence="1">MA453B</strain>
    </source>
</reference>
<dbReference type="SUPFAM" id="SSF81901">
    <property type="entry name" value="HCP-like"/>
    <property type="match status" value="1"/>
</dbReference>
<dbReference type="AlphaFoldDB" id="A0A9N9P6P6"/>
<sequence>MHAVQILKEVANASDEVYDTQLEYGLCLFHEAAKYFKKAADNKSVVDMYNYRNMLYTGLVGVKNKENEKLGIDYIKKAAQNSNSDAIEF</sequence>
<evidence type="ECO:0000313" key="1">
    <source>
        <dbReference type="EMBL" id="CAG8795331.1"/>
    </source>
</evidence>
<dbReference type="Proteomes" id="UP000789405">
    <property type="component" value="Unassembled WGS sequence"/>
</dbReference>
<accession>A0A9N9P6P6</accession>
<protein>
    <submittedName>
        <fullName evidence="1">3002_t:CDS:1</fullName>
    </submittedName>
</protein>
<comment type="caution">
    <text evidence="1">The sequence shown here is derived from an EMBL/GenBank/DDBJ whole genome shotgun (WGS) entry which is preliminary data.</text>
</comment>
<dbReference type="EMBL" id="CAJVPY010030357">
    <property type="protein sequence ID" value="CAG8795331.1"/>
    <property type="molecule type" value="Genomic_DNA"/>
</dbReference>
<proteinExistence type="predicted"/>
<organism evidence="1 2">
    <name type="scientific">Dentiscutata erythropus</name>
    <dbReference type="NCBI Taxonomy" id="1348616"/>
    <lineage>
        <taxon>Eukaryota</taxon>
        <taxon>Fungi</taxon>
        <taxon>Fungi incertae sedis</taxon>
        <taxon>Mucoromycota</taxon>
        <taxon>Glomeromycotina</taxon>
        <taxon>Glomeromycetes</taxon>
        <taxon>Diversisporales</taxon>
        <taxon>Gigasporaceae</taxon>
        <taxon>Dentiscutata</taxon>
    </lineage>
</organism>
<dbReference type="Gene3D" id="1.25.40.10">
    <property type="entry name" value="Tetratricopeptide repeat domain"/>
    <property type="match status" value="1"/>
</dbReference>
<feature type="non-terminal residue" evidence="1">
    <location>
        <position position="89"/>
    </location>
</feature>
<keyword evidence="2" id="KW-1185">Reference proteome</keyword>
<dbReference type="InterPro" id="IPR011990">
    <property type="entry name" value="TPR-like_helical_dom_sf"/>
</dbReference>
<evidence type="ECO:0000313" key="2">
    <source>
        <dbReference type="Proteomes" id="UP000789405"/>
    </source>
</evidence>
<gene>
    <name evidence="1" type="ORF">DERYTH_LOCUS22258</name>
</gene>
<name>A0A9N9P6P6_9GLOM</name>